<accession>A0A316W3D4</accession>
<dbReference type="InParanoid" id="A0A316W3D4"/>
<organism evidence="1 2">
    <name type="scientific">Ceraceosorus guamensis</name>
    <dbReference type="NCBI Taxonomy" id="1522189"/>
    <lineage>
        <taxon>Eukaryota</taxon>
        <taxon>Fungi</taxon>
        <taxon>Dikarya</taxon>
        <taxon>Basidiomycota</taxon>
        <taxon>Ustilaginomycotina</taxon>
        <taxon>Exobasidiomycetes</taxon>
        <taxon>Ceraceosorales</taxon>
        <taxon>Ceraceosoraceae</taxon>
        <taxon>Ceraceosorus</taxon>
    </lineage>
</organism>
<gene>
    <name evidence="1" type="ORF">IE81DRAFT_18720</name>
</gene>
<dbReference type="RefSeq" id="XP_025371546.1">
    <property type="nucleotide sequence ID" value="XM_025510752.1"/>
</dbReference>
<dbReference type="Proteomes" id="UP000245783">
    <property type="component" value="Unassembled WGS sequence"/>
</dbReference>
<keyword evidence="2" id="KW-1185">Reference proteome</keyword>
<dbReference type="AlphaFoldDB" id="A0A316W3D4"/>
<dbReference type="EMBL" id="KZ819361">
    <property type="protein sequence ID" value="PWN44386.1"/>
    <property type="molecule type" value="Genomic_DNA"/>
</dbReference>
<evidence type="ECO:0000313" key="2">
    <source>
        <dbReference type="Proteomes" id="UP000245783"/>
    </source>
</evidence>
<dbReference type="GeneID" id="37032622"/>
<proteinExistence type="predicted"/>
<evidence type="ECO:0000313" key="1">
    <source>
        <dbReference type="EMBL" id="PWN44386.1"/>
    </source>
</evidence>
<sequence length="185" mass="20610">MSRWRRPTFGFKLRCGSVHYVGLRTSRSHRTIGAQNEASAARRWQHRSVFRRMPDAAAECPAIELHPAPLESRKATHCASRRSTYTGSRISNWGFEVASIGMGALPVWLLNSGLCVGEAKPYRGLSSQICCRQSRLQPCSVIDTGRTGLCYCHGPEQQSCEAIETEQHGDSTEMVSTHVSFSWQP</sequence>
<protein>
    <submittedName>
        <fullName evidence="1">Uncharacterized protein</fullName>
    </submittedName>
</protein>
<name>A0A316W3D4_9BASI</name>
<reference evidence="1 2" key="1">
    <citation type="journal article" date="2018" name="Mol. Biol. Evol.">
        <title>Broad Genomic Sampling Reveals a Smut Pathogenic Ancestry of the Fungal Clade Ustilaginomycotina.</title>
        <authorList>
            <person name="Kijpornyongpan T."/>
            <person name="Mondo S.J."/>
            <person name="Barry K."/>
            <person name="Sandor L."/>
            <person name="Lee J."/>
            <person name="Lipzen A."/>
            <person name="Pangilinan J."/>
            <person name="LaButti K."/>
            <person name="Hainaut M."/>
            <person name="Henrissat B."/>
            <person name="Grigoriev I.V."/>
            <person name="Spatafora J.W."/>
            <person name="Aime M.C."/>
        </authorList>
    </citation>
    <scope>NUCLEOTIDE SEQUENCE [LARGE SCALE GENOMIC DNA]</scope>
    <source>
        <strain evidence="1 2">MCA 4658</strain>
    </source>
</reference>